<dbReference type="Proteomes" id="UP000031670">
    <property type="component" value="Unassembled WGS sequence"/>
</dbReference>
<accession>A0A0B8PKK0</accession>
<protein>
    <submittedName>
        <fullName evidence="1">Uncharacterized protein</fullName>
    </submittedName>
</protein>
<proteinExistence type="predicted"/>
<organism evidence="1 2">
    <name type="scientific">Vibrio ishigakensis</name>
    <dbReference type="NCBI Taxonomy" id="1481914"/>
    <lineage>
        <taxon>Bacteria</taxon>
        <taxon>Pseudomonadati</taxon>
        <taxon>Pseudomonadota</taxon>
        <taxon>Gammaproteobacteria</taxon>
        <taxon>Vibrionales</taxon>
        <taxon>Vibrionaceae</taxon>
        <taxon>Vibrio</taxon>
    </lineage>
</organism>
<sequence length="39" mass="4226">MIISVEAIPLSTFFGSENRHFSQTAGIKKGIQIGCLFAI</sequence>
<comment type="caution">
    <text evidence="1">The sequence shown here is derived from an EMBL/GenBank/DDBJ whole genome shotgun (WGS) entry which is preliminary data.</text>
</comment>
<dbReference type="AlphaFoldDB" id="A0A0B8PKK0"/>
<gene>
    <name evidence="1" type="ORF">JCM19232_2107</name>
</gene>
<evidence type="ECO:0000313" key="2">
    <source>
        <dbReference type="Proteomes" id="UP000031670"/>
    </source>
</evidence>
<reference evidence="1 2" key="2">
    <citation type="submission" date="2015-01" db="EMBL/GenBank/DDBJ databases">
        <authorList>
            <consortium name="NBRP consortium"/>
            <person name="Sawabe T."/>
            <person name="Meirelles P."/>
            <person name="Feng G."/>
            <person name="Sayaka M."/>
            <person name="Hattori M."/>
            <person name="Ohkuma M."/>
        </authorList>
    </citation>
    <scope>NUCLEOTIDE SEQUENCE [LARGE SCALE GENOMIC DNA]</scope>
    <source>
        <strain evidence="1 2">JCM19232</strain>
    </source>
</reference>
<reference evidence="1 2" key="1">
    <citation type="submission" date="2015-01" db="EMBL/GenBank/DDBJ databases">
        <title>Vibrio sp. C5 JCM 19232 whole genome shotgun sequence.</title>
        <authorList>
            <person name="Sawabe T."/>
            <person name="Meirelles P."/>
            <person name="Feng G."/>
            <person name="Sayaka M."/>
            <person name="Hattori M."/>
            <person name="Ohkuma M."/>
        </authorList>
    </citation>
    <scope>NUCLEOTIDE SEQUENCE [LARGE SCALE GENOMIC DNA]</scope>
    <source>
        <strain evidence="1 2">JCM19232</strain>
    </source>
</reference>
<name>A0A0B8PKK0_9VIBR</name>
<dbReference type="EMBL" id="BBSA01000017">
    <property type="protein sequence ID" value="GAM65232.1"/>
    <property type="molecule type" value="Genomic_DNA"/>
</dbReference>
<evidence type="ECO:0000313" key="1">
    <source>
        <dbReference type="EMBL" id="GAM65232.1"/>
    </source>
</evidence>